<proteinExistence type="predicted"/>
<evidence type="ECO:0000256" key="2">
    <source>
        <dbReference type="ARBA" id="ARBA00023125"/>
    </source>
</evidence>
<organism evidence="6 7">
    <name type="scientific">Herbiconiux gentiana</name>
    <dbReference type="NCBI Taxonomy" id="2970912"/>
    <lineage>
        <taxon>Bacteria</taxon>
        <taxon>Bacillati</taxon>
        <taxon>Actinomycetota</taxon>
        <taxon>Actinomycetes</taxon>
        <taxon>Micrococcales</taxon>
        <taxon>Microbacteriaceae</taxon>
        <taxon>Herbiconiux</taxon>
    </lineage>
</organism>
<dbReference type="SUPFAM" id="SSF46689">
    <property type="entry name" value="Homeodomain-like"/>
    <property type="match status" value="1"/>
</dbReference>
<evidence type="ECO:0000313" key="7">
    <source>
        <dbReference type="Proteomes" id="UP001165580"/>
    </source>
</evidence>
<dbReference type="InterPro" id="IPR001647">
    <property type="entry name" value="HTH_TetR"/>
</dbReference>
<dbReference type="Gene3D" id="1.10.357.10">
    <property type="entry name" value="Tetracycline Repressor, domain 2"/>
    <property type="match status" value="1"/>
</dbReference>
<dbReference type="EMBL" id="JANTEZ010000001">
    <property type="protein sequence ID" value="MCS5713202.1"/>
    <property type="molecule type" value="Genomic_DNA"/>
</dbReference>
<dbReference type="InterPro" id="IPR050109">
    <property type="entry name" value="HTH-type_TetR-like_transc_reg"/>
</dbReference>
<keyword evidence="3" id="KW-0804">Transcription</keyword>
<name>A0ABT2GAI4_9MICO</name>
<keyword evidence="1" id="KW-0805">Transcription regulation</keyword>
<dbReference type="InterPro" id="IPR049445">
    <property type="entry name" value="TetR_SbtR-like_C"/>
</dbReference>
<comment type="caution">
    <text evidence="6">The sequence shown here is derived from an EMBL/GenBank/DDBJ whole genome shotgun (WGS) entry which is preliminary data.</text>
</comment>
<evidence type="ECO:0000313" key="6">
    <source>
        <dbReference type="EMBL" id="MCS5713202.1"/>
    </source>
</evidence>
<dbReference type="RefSeq" id="WP_259484751.1">
    <property type="nucleotide sequence ID" value="NZ_JANTEZ010000001.1"/>
</dbReference>
<evidence type="ECO:0000259" key="5">
    <source>
        <dbReference type="PROSITE" id="PS50977"/>
    </source>
</evidence>
<evidence type="ECO:0000256" key="4">
    <source>
        <dbReference type="PROSITE-ProRule" id="PRU00335"/>
    </source>
</evidence>
<dbReference type="InterPro" id="IPR036271">
    <property type="entry name" value="Tet_transcr_reg_TetR-rel_C_sf"/>
</dbReference>
<gene>
    <name evidence="6" type="ORF">NVV95_01410</name>
</gene>
<dbReference type="SUPFAM" id="SSF48498">
    <property type="entry name" value="Tetracyclin repressor-like, C-terminal domain"/>
    <property type="match status" value="1"/>
</dbReference>
<feature type="domain" description="HTH tetR-type" evidence="5">
    <location>
        <begin position="17"/>
        <end position="76"/>
    </location>
</feature>
<dbReference type="Pfam" id="PF00440">
    <property type="entry name" value="TetR_N"/>
    <property type="match status" value="1"/>
</dbReference>
<dbReference type="PROSITE" id="PS50977">
    <property type="entry name" value="HTH_TETR_2"/>
    <property type="match status" value="1"/>
</dbReference>
<keyword evidence="2 4" id="KW-0238">DNA-binding</keyword>
<dbReference type="Pfam" id="PF21597">
    <property type="entry name" value="TetR_C_43"/>
    <property type="match status" value="1"/>
</dbReference>
<dbReference type="PANTHER" id="PTHR30055:SF234">
    <property type="entry name" value="HTH-TYPE TRANSCRIPTIONAL REGULATOR BETI"/>
    <property type="match status" value="1"/>
</dbReference>
<evidence type="ECO:0000256" key="3">
    <source>
        <dbReference type="ARBA" id="ARBA00023163"/>
    </source>
</evidence>
<dbReference type="PRINTS" id="PR00455">
    <property type="entry name" value="HTHTETR"/>
</dbReference>
<evidence type="ECO:0000256" key="1">
    <source>
        <dbReference type="ARBA" id="ARBA00023015"/>
    </source>
</evidence>
<keyword evidence="7" id="KW-1185">Reference proteome</keyword>
<dbReference type="Proteomes" id="UP001165580">
    <property type="component" value="Unassembled WGS sequence"/>
</dbReference>
<dbReference type="PANTHER" id="PTHR30055">
    <property type="entry name" value="HTH-TYPE TRANSCRIPTIONAL REGULATOR RUTR"/>
    <property type="match status" value="1"/>
</dbReference>
<accession>A0ABT2GAI4</accession>
<dbReference type="InterPro" id="IPR009057">
    <property type="entry name" value="Homeodomain-like_sf"/>
</dbReference>
<sequence>MSEIAVGPPDALRSDARRNRERLVEAAGELLALGGIDVSVAEIAARAGVGKGTVFRHYAAKDDLVADVVCAVLERLLAQGRELQMSLTGTDALREFVAEAIQLQANDRAFCEVVAGASVDNVRVSRAIEDFNVLVRDLTNTAVKAGDIRPDVTGADISLLISGIYQTAAPRAATQPELWRRYFVLFWDGLLPVHASPLPVPPAVGVDQF</sequence>
<protein>
    <submittedName>
        <fullName evidence="6">TetR/AcrR family transcriptional regulator</fullName>
    </submittedName>
</protein>
<feature type="DNA-binding region" description="H-T-H motif" evidence="4">
    <location>
        <begin position="39"/>
        <end position="58"/>
    </location>
</feature>
<reference evidence="6" key="1">
    <citation type="submission" date="2022-08" db="EMBL/GenBank/DDBJ databases">
        <authorList>
            <person name="Deng Y."/>
            <person name="Han X.-F."/>
            <person name="Zhang Y.-Q."/>
        </authorList>
    </citation>
    <scope>NUCLEOTIDE SEQUENCE</scope>
    <source>
        <strain evidence="6">CPCC 205716</strain>
    </source>
</reference>